<organism evidence="2 3">
    <name type="scientific">Aegilops tauschii subsp. strangulata</name>
    <name type="common">Goatgrass</name>
    <dbReference type="NCBI Taxonomy" id="200361"/>
    <lineage>
        <taxon>Eukaryota</taxon>
        <taxon>Viridiplantae</taxon>
        <taxon>Streptophyta</taxon>
        <taxon>Embryophyta</taxon>
        <taxon>Tracheophyta</taxon>
        <taxon>Spermatophyta</taxon>
        <taxon>Magnoliopsida</taxon>
        <taxon>Liliopsida</taxon>
        <taxon>Poales</taxon>
        <taxon>Poaceae</taxon>
        <taxon>BOP clade</taxon>
        <taxon>Pooideae</taxon>
        <taxon>Triticodae</taxon>
        <taxon>Triticeae</taxon>
        <taxon>Triticinae</taxon>
        <taxon>Aegilops</taxon>
    </lineage>
</organism>
<feature type="region of interest" description="Disordered" evidence="1">
    <location>
        <begin position="1"/>
        <end position="45"/>
    </location>
</feature>
<feature type="compositionally biased region" description="Low complexity" evidence="1">
    <location>
        <begin position="20"/>
        <end position="37"/>
    </location>
</feature>
<dbReference type="AlphaFoldDB" id="A0A453QXN9"/>
<reference evidence="2" key="4">
    <citation type="submission" date="2019-03" db="UniProtKB">
        <authorList>
            <consortium name="EnsemblPlants"/>
        </authorList>
    </citation>
    <scope>IDENTIFICATION</scope>
</reference>
<dbReference type="Proteomes" id="UP000015105">
    <property type="component" value="Chromosome 7D"/>
</dbReference>
<dbReference type="Gramene" id="AET7Gv20362000.3">
    <property type="protein sequence ID" value="AET7Gv20362000.3"/>
    <property type="gene ID" value="AET7Gv20362000"/>
</dbReference>
<reference evidence="2" key="3">
    <citation type="journal article" date="2017" name="Nature">
        <title>Genome sequence of the progenitor of the wheat D genome Aegilops tauschii.</title>
        <authorList>
            <person name="Luo M.C."/>
            <person name="Gu Y.Q."/>
            <person name="Puiu D."/>
            <person name="Wang H."/>
            <person name="Twardziok S.O."/>
            <person name="Deal K.R."/>
            <person name="Huo N."/>
            <person name="Zhu T."/>
            <person name="Wang L."/>
            <person name="Wang Y."/>
            <person name="McGuire P.E."/>
            <person name="Liu S."/>
            <person name="Long H."/>
            <person name="Ramasamy R.K."/>
            <person name="Rodriguez J.C."/>
            <person name="Van S.L."/>
            <person name="Yuan L."/>
            <person name="Wang Z."/>
            <person name="Xia Z."/>
            <person name="Xiao L."/>
            <person name="Anderson O.D."/>
            <person name="Ouyang S."/>
            <person name="Liang Y."/>
            <person name="Zimin A.V."/>
            <person name="Pertea G."/>
            <person name="Qi P."/>
            <person name="Bennetzen J.L."/>
            <person name="Dai X."/>
            <person name="Dawson M.W."/>
            <person name="Muller H.G."/>
            <person name="Kugler K."/>
            <person name="Rivarola-Duarte L."/>
            <person name="Spannagl M."/>
            <person name="Mayer K.F.X."/>
            <person name="Lu F.H."/>
            <person name="Bevan M.W."/>
            <person name="Leroy P."/>
            <person name="Li P."/>
            <person name="You F.M."/>
            <person name="Sun Q."/>
            <person name="Liu Z."/>
            <person name="Lyons E."/>
            <person name="Wicker T."/>
            <person name="Salzberg S.L."/>
            <person name="Devos K.M."/>
            <person name="Dvorak J."/>
        </authorList>
    </citation>
    <scope>NUCLEOTIDE SEQUENCE [LARGE SCALE GENOMIC DNA]</scope>
    <source>
        <strain evidence="2">cv. AL8/78</strain>
    </source>
</reference>
<feature type="compositionally biased region" description="Basic and acidic residues" evidence="1">
    <location>
        <begin position="1"/>
        <end position="10"/>
    </location>
</feature>
<evidence type="ECO:0000313" key="3">
    <source>
        <dbReference type="Proteomes" id="UP000015105"/>
    </source>
</evidence>
<sequence>PETLLREKRNTTPQSPPAPNQSKSPASSSRSGGPARAGEMDPDEVKSKLQGLAFGNVLAAAARDYKKVTLARPRRLLPLPNLRFHALRVAVTPPLV</sequence>
<name>A0A453QXN9_AEGTS</name>
<accession>A0A453QXN9</accession>
<reference evidence="3" key="2">
    <citation type="journal article" date="2017" name="Nat. Plants">
        <title>The Aegilops tauschii genome reveals multiple impacts of transposons.</title>
        <authorList>
            <person name="Zhao G."/>
            <person name="Zou C."/>
            <person name="Li K."/>
            <person name="Wang K."/>
            <person name="Li T."/>
            <person name="Gao L."/>
            <person name="Zhang X."/>
            <person name="Wang H."/>
            <person name="Yang Z."/>
            <person name="Liu X."/>
            <person name="Jiang W."/>
            <person name="Mao L."/>
            <person name="Kong X."/>
            <person name="Jiao Y."/>
            <person name="Jia J."/>
        </authorList>
    </citation>
    <scope>NUCLEOTIDE SEQUENCE [LARGE SCALE GENOMIC DNA]</scope>
    <source>
        <strain evidence="3">cv. AL8/78</strain>
    </source>
</reference>
<evidence type="ECO:0000313" key="2">
    <source>
        <dbReference type="EnsemblPlants" id="AET7Gv20362000.3"/>
    </source>
</evidence>
<proteinExistence type="predicted"/>
<keyword evidence="3" id="KW-1185">Reference proteome</keyword>
<reference evidence="2" key="5">
    <citation type="journal article" date="2021" name="G3 (Bethesda)">
        <title>Aegilops tauschii genome assembly Aet v5.0 features greater sequence contiguity and improved annotation.</title>
        <authorList>
            <person name="Wang L."/>
            <person name="Zhu T."/>
            <person name="Rodriguez J.C."/>
            <person name="Deal K.R."/>
            <person name="Dubcovsky J."/>
            <person name="McGuire P.E."/>
            <person name="Lux T."/>
            <person name="Spannagl M."/>
            <person name="Mayer K.F.X."/>
            <person name="Baldrich P."/>
            <person name="Meyers B.C."/>
            <person name="Huo N."/>
            <person name="Gu Y.Q."/>
            <person name="Zhou H."/>
            <person name="Devos K.M."/>
            <person name="Bennetzen J.L."/>
            <person name="Unver T."/>
            <person name="Budak H."/>
            <person name="Gulick P.J."/>
            <person name="Galiba G."/>
            <person name="Kalapos B."/>
            <person name="Nelson D.R."/>
            <person name="Li P."/>
            <person name="You F.M."/>
            <person name="Luo M.C."/>
            <person name="Dvorak J."/>
        </authorList>
    </citation>
    <scope>NUCLEOTIDE SEQUENCE [LARGE SCALE GENOMIC DNA]</scope>
    <source>
        <strain evidence="2">cv. AL8/78</strain>
    </source>
</reference>
<evidence type="ECO:0000256" key="1">
    <source>
        <dbReference type="SAM" id="MobiDB-lite"/>
    </source>
</evidence>
<reference evidence="3" key="1">
    <citation type="journal article" date="2014" name="Science">
        <title>Ancient hybridizations among the ancestral genomes of bread wheat.</title>
        <authorList>
            <consortium name="International Wheat Genome Sequencing Consortium,"/>
            <person name="Marcussen T."/>
            <person name="Sandve S.R."/>
            <person name="Heier L."/>
            <person name="Spannagl M."/>
            <person name="Pfeifer M."/>
            <person name="Jakobsen K.S."/>
            <person name="Wulff B.B."/>
            <person name="Steuernagel B."/>
            <person name="Mayer K.F."/>
            <person name="Olsen O.A."/>
        </authorList>
    </citation>
    <scope>NUCLEOTIDE SEQUENCE [LARGE SCALE GENOMIC DNA]</scope>
    <source>
        <strain evidence="3">cv. AL8/78</strain>
    </source>
</reference>
<protein>
    <submittedName>
        <fullName evidence="2">Uncharacterized protein</fullName>
    </submittedName>
</protein>
<dbReference type="EnsemblPlants" id="AET7Gv20362000.3">
    <property type="protein sequence ID" value="AET7Gv20362000.3"/>
    <property type="gene ID" value="AET7Gv20362000"/>
</dbReference>